<dbReference type="Pfam" id="PF13378">
    <property type="entry name" value="MR_MLE_C"/>
    <property type="match status" value="1"/>
</dbReference>
<feature type="domain" description="Mandelate racemase/muconate lactonizing enzyme C-terminal" evidence="6">
    <location>
        <begin position="134"/>
        <end position="228"/>
    </location>
</feature>
<name>A0ABP6RKI0_9PSEU</name>
<evidence type="ECO:0000313" key="8">
    <source>
        <dbReference type="Proteomes" id="UP001500483"/>
    </source>
</evidence>
<dbReference type="PANTHER" id="PTHR48073:SF2">
    <property type="entry name" value="O-SUCCINYLBENZOATE SYNTHASE"/>
    <property type="match status" value="1"/>
</dbReference>
<evidence type="ECO:0000256" key="4">
    <source>
        <dbReference type="ARBA" id="ARBA00023235"/>
    </source>
</evidence>
<gene>
    <name evidence="7" type="ORF">GCM10020366_14240</name>
</gene>
<evidence type="ECO:0000313" key="7">
    <source>
        <dbReference type="EMBL" id="GAA3355181.1"/>
    </source>
</evidence>
<dbReference type="SFLD" id="SFLDS00001">
    <property type="entry name" value="Enolase"/>
    <property type="match status" value="1"/>
</dbReference>
<comment type="similarity">
    <text evidence="1 5">Belongs to the mandelate racemase/muconate lactonizing enzyme family.</text>
</comment>
<dbReference type="SFLD" id="SFLDG00180">
    <property type="entry name" value="muconate_cycloisomerase"/>
    <property type="match status" value="1"/>
</dbReference>
<dbReference type="EMBL" id="BAAAYK010000038">
    <property type="protein sequence ID" value="GAA3355181.1"/>
    <property type="molecule type" value="Genomic_DNA"/>
</dbReference>
<keyword evidence="4 5" id="KW-0413">Isomerase</keyword>
<sequence length="342" mass="35960">MKLSARTGTLRLREPFRISRSVMHERDAVWIDLEHGGRTGHGEAVTSVYYDLDVPRILDRLDALRPHVESCTGPDELLTGIDDWPDVEPGVRCAVDAAAHDLAAQHSGRTVQDLIGAPPVGEPATARTIGITGTEHAARTAAELTARGFRVLKVKLGDGPDEQDRVAAVRAAAPDAQLLLDPNGAWEPEQALRLLDALAVHDIAAVEQPIPPGDPVVLGRVARHSPIPVIADEDAQTLADVRALGSTVHGINVKLAKCGGIRAAVEIIDAARSTGADVMLGCLVASSLGIAPAVHLAGHARWIDLDGHLLLADDPWDGIGGTGGTLHITREPGLGVRPKVAA</sequence>
<keyword evidence="2 5" id="KW-0479">Metal-binding</keyword>
<accession>A0ABP6RKI0</accession>
<keyword evidence="8" id="KW-1185">Reference proteome</keyword>
<dbReference type="InterPro" id="IPR036849">
    <property type="entry name" value="Enolase-like_C_sf"/>
</dbReference>
<dbReference type="SMART" id="SM00922">
    <property type="entry name" value="MR_MLE"/>
    <property type="match status" value="1"/>
</dbReference>
<dbReference type="InterPro" id="IPR013342">
    <property type="entry name" value="Mandelate_racemase_C"/>
</dbReference>
<dbReference type="Proteomes" id="UP001500483">
    <property type="component" value="Unassembled WGS sequence"/>
</dbReference>
<dbReference type="SUPFAM" id="SSF51604">
    <property type="entry name" value="Enolase C-terminal domain-like"/>
    <property type="match status" value="1"/>
</dbReference>
<dbReference type="Gene3D" id="3.20.20.120">
    <property type="entry name" value="Enolase-like C-terminal domain"/>
    <property type="match status" value="1"/>
</dbReference>
<dbReference type="InterPro" id="IPR029017">
    <property type="entry name" value="Enolase-like_N"/>
</dbReference>
<dbReference type="RefSeq" id="WP_344925091.1">
    <property type="nucleotide sequence ID" value="NZ_BAAAYK010000038.1"/>
</dbReference>
<dbReference type="EC" id="5.1.1.-" evidence="5"/>
<dbReference type="InterPro" id="IPR034603">
    <property type="entry name" value="Dipeptide_epimerase"/>
</dbReference>
<comment type="cofactor">
    <cofactor evidence="5">
        <name>Mg(2+)</name>
        <dbReference type="ChEBI" id="CHEBI:18420"/>
    </cofactor>
    <text evidence="5">Binds 1 Mg(2+) ion per subunit.</text>
</comment>
<dbReference type="PROSITE" id="PS00909">
    <property type="entry name" value="MR_MLE_2"/>
    <property type="match status" value="1"/>
</dbReference>
<dbReference type="InterPro" id="IPR018110">
    <property type="entry name" value="Mandel_Rmase/mucon_lact_enz_CS"/>
</dbReference>
<keyword evidence="3 5" id="KW-0460">Magnesium</keyword>
<evidence type="ECO:0000259" key="6">
    <source>
        <dbReference type="SMART" id="SM00922"/>
    </source>
</evidence>
<evidence type="ECO:0000256" key="3">
    <source>
        <dbReference type="ARBA" id="ARBA00022842"/>
    </source>
</evidence>
<evidence type="ECO:0000256" key="5">
    <source>
        <dbReference type="RuleBase" id="RU366006"/>
    </source>
</evidence>
<proteinExistence type="inferred from homology"/>
<dbReference type="CDD" id="cd03319">
    <property type="entry name" value="L-Ala-DL-Glu_epimerase"/>
    <property type="match status" value="1"/>
</dbReference>
<dbReference type="Gene3D" id="3.30.390.10">
    <property type="entry name" value="Enolase-like, N-terminal domain"/>
    <property type="match status" value="1"/>
</dbReference>
<dbReference type="InterPro" id="IPR029065">
    <property type="entry name" value="Enolase_C-like"/>
</dbReference>
<reference evidence="8" key="1">
    <citation type="journal article" date="2019" name="Int. J. Syst. Evol. Microbiol.">
        <title>The Global Catalogue of Microorganisms (GCM) 10K type strain sequencing project: providing services to taxonomists for standard genome sequencing and annotation.</title>
        <authorList>
            <consortium name="The Broad Institute Genomics Platform"/>
            <consortium name="The Broad Institute Genome Sequencing Center for Infectious Disease"/>
            <person name="Wu L."/>
            <person name="Ma J."/>
        </authorList>
    </citation>
    <scope>NUCLEOTIDE SEQUENCE [LARGE SCALE GENOMIC DNA]</scope>
    <source>
        <strain evidence="8">JCM 9687</strain>
    </source>
</reference>
<dbReference type="SUPFAM" id="SSF54826">
    <property type="entry name" value="Enolase N-terminal domain-like"/>
    <property type="match status" value="1"/>
</dbReference>
<evidence type="ECO:0000256" key="1">
    <source>
        <dbReference type="ARBA" id="ARBA00008031"/>
    </source>
</evidence>
<dbReference type="PANTHER" id="PTHR48073">
    <property type="entry name" value="O-SUCCINYLBENZOATE SYNTHASE-RELATED"/>
    <property type="match status" value="1"/>
</dbReference>
<protein>
    <recommendedName>
        <fullName evidence="5">Dipeptide epimerase</fullName>
        <ecNumber evidence="5">5.1.1.-</ecNumber>
    </recommendedName>
</protein>
<comment type="caution">
    <text evidence="7">The sequence shown here is derived from an EMBL/GenBank/DDBJ whole genome shotgun (WGS) entry which is preliminary data.</text>
</comment>
<evidence type="ECO:0000256" key="2">
    <source>
        <dbReference type="ARBA" id="ARBA00022723"/>
    </source>
</evidence>
<organism evidence="7 8">
    <name type="scientific">Saccharopolyspora gregorii</name>
    <dbReference type="NCBI Taxonomy" id="33914"/>
    <lineage>
        <taxon>Bacteria</taxon>
        <taxon>Bacillati</taxon>
        <taxon>Actinomycetota</taxon>
        <taxon>Actinomycetes</taxon>
        <taxon>Pseudonocardiales</taxon>
        <taxon>Pseudonocardiaceae</taxon>
        <taxon>Saccharopolyspora</taxon>
    </lineage>
</organism>